<dbReference type="SUPFAM" id="SSF55729">
    <property type="entry name" value="Acyl-CoA N-acyltransferases (Nat)"/>
    <property type="match status" value="1"/>
</dbReference>
<dbReference type="Gene3D" id="3.40.630.30">
    <property type="match status" value="1"/>
</dbReference>
<accession>A0ABP5U5K9</accession>
<reference evidence="3" key="1">
    <citation type="journal article" date="2019" name="Int. J. Syst. Evol. Microbiol.">
        <title>The Global Catalogue of Microorganisms (GCM) 10K type strain sequencing project: providing services to taxonomists for standard genome sequencing and annotation.</title>
        <authorList>
            <consortium name="The Broad Institute Genomics Platform"/>
            <consortium name="The Broad Institute Genome Sequencing Center for Infectious Disease"/>
            <person name="Wu L."/>
            <person name="Ma J."/>
        </authorList>
    </citation>
    <scope>NUCLEOTIDE SEQUENCE [LARGE SCALE GENOMIC DNA]</scope>
    <source>
        <strain evidence="3">JCM 3272</strain>
    </source>
</reference>
<keyword evidence="3" id="KW-1185">Reference proteome</keyword>
<protein>
    <recommendedName>
        <fullName evidence="1">N-acetyltransferase domain-containing protein</fullName>
    </recommendedName>
</protein>
<dbReference type="CDD" id="cd04301">
    <property type="entry name" value="NAT_SF"/>
    <property type="match status" value="1"/>
</dbReference>
<dbReference type="Pfam" id="PF13673">
    <property type="entry name" value="Acetyltransf_10"/>
    <property type="match status" value="1"/>
</dbReference>
<evidence type="ECO:0000313" key="3">
    <source>
        <dbReference type="Proteomes" id="UP001501444"/>
    </source>
</evidence>
<evidence type="ECO:0000313" key="2">
    <source>
        <dbReference type="EMBL" id="GAA2368183.1"/>
    </source>
</evidence>
<name>A0ABP5U5K9_9ACTN</name>
<gene>
    <name evidence="2" type="ORF">GCM10010170_068020</name>
</gene>
<comment type="caution">
    <text evidence="2">The sequence shown here is derived from an EMBL/GenBank/DDBJ whole genome shotgun (WGS) entry which is preliminary data.</text>
</comment>
<dbReference type="EMBL" id="BAAARV010000067">
    <property type="protein sequence ID" value="GAA2368183.1"/>
    <property type="molecule type" value="Genomic_DNA"/>
</dbReference>
<dbReference type="PROSITE" id="PS51186">
    <property type="entry name" value="GNAT"/>
    <property type="match status" value="1"/>
</dbReference>
<dbReference type="InterPro" id="IPR000182">
    <property type="entry name" value="GNAT_dom"/>
</dbReference>
<dbReference type="InterPro" id="IPR016181">
    <property type="entry name" value="Acyl_CoA_acyltransferase"/>
</dbReference>
<dbReference type="RefSeq" id="WP_344616679.1">
    <property type="nucleotide sequence ID" value="NZ_BAAARV010000067.1"/>
</dbReference>
<proteinExistence type="predicted"/>
<sequence>MAWLMIAERVPGPGQPCRRCGDVQSAYVVSELRGSGIGAALLDSVLAQAGKLALEHVTVHSNDLAAPLYLRSGFQHDQRWLRWEPE</sequence>
<feature type="domain" description="N-acetyltransferase" evidence="1">
    <location>
        <begin position="1"/>
        <end position="86"/>
    </location>
</feature>
<dbReference type="Proteomes" id="UP001501444">
    <property type="component" value="Unassembled WGS sequence"/>
</dbReference>
<evidence type="ECO:0000259" key="1">
    <source>
        <dbReference type="PROSITE" id="PS51186"/>
    </source>
</evidence>
<organism evidence="2 3">
    <name type="scientific">Dactylosporangium salmoneum</name>
    <dbReference type="NCBI Taxonomy" id="53361"/>
    <lineage>
        <taxon>Bacteria</taxon>
        <taxon>Bacillati</taxon>
        <taxon>Actinomycetota</taxon>
        <taxon>Actinomycetes</taxon>
        <taxon>Micromonosporales</taxon>
        <taxon>Micromonosporaceae</taxon>
        <taxon>Dactylosporangium</taxon>
    </lineage>
</organism>